<evidence type="ECO:0000256" key="2">
    <source>
        <dbReference type="ARBA" id="ARBA00012438"/>
    </source>
</evidence>
<comment type="caution">
    <text evidence="14">The sequence shown here is derived from an EMBL/GenBank/DDBJ whole genome shotgun (WGS) entry which is preliminary data.</text>
</comment>
<dbReference type="InterPro" id="IPR003594">
    <property type="entry name" value="HATPase_dom"/>
</dbReference>
<dbReference type="Gene3D" id="1.20.5.1930">
    <property type="match status" value="1"/>
</dbReference>
<dbReference type="Gene3D" id="3.30.565.10">
    <property type="entry name" value="Histidine kinase-like ATPase, C-terminal domain"/>
    <property type="match status" value="1"/>
</dbReference>
<dbReference type="SUPFAM" id="SSF55874">
    <property type="entry name" value="ATPase domain of HSP90 chaperone/DNA topoisomerase II/histidine kinase"/>
    <property type="match status" value="1"/>
</dbReference>
<dbReference type="Pfam" id="PF07730">
    <property type="entry name" value="HisKA_3"/>
    <property type="match status" value="1"/>
</dbReference>
<evidence type="ECO:0000256" key="8">
    <source>
        <dbReference type="ARBA" id="ARBA00023012"/>
    </source>
</evidence>
<evidence type="ECO:0000256" key="4">
    <source>
        <dbReference type="ARBA" id="ARBA00022679"/>
    </source>
</evidence>
<name>A0ABT1JUH9_9ACTN</name>
<feature type="compositionally biased region" description="Gly residues" evidence="9">
    <location>
        <begin position="452"/>
        <end position="462"/>
    </location>
</feature>
<keyword evidence="6 14" id="KW-0418">Kinase</keyword>
<keyword evidence="10" id="KW-1133">Transmembrane helix</keyword>
<feature type="transmembrane region" description="Helical" evidence="10">
    <location>
        <begin position="67"/>
        <end position="94"/>
    </location>
</feature>
<feature type="transmembrane region" description="Helical" evidence="10">
    <location>
        <begin position="138"/>
        <end position="158"/>
    </location>
</feature>
<accession>A0ABT1JUH9</accession>
<dbReference type="CDD" id="cd16917">
    <property type="entry name" value="HATPase_UhpB-NarQ-NarX-like"/>
    <property type="match status" value="1"/>
</dbReference>
<keyword evidence="4" id="KW-0808">Transferase</keyword>
<evidence type="ECO:0000256" key="10">
    <source>
        <dbReference type="SAM" id="Phobius"/>
    </source>
</evidence>
<feature type="transmembrane region" description="Helical" evidence="10">
    <location>
        <begin position="17"/>
        <end position="36"/>
    </location>
</feature>
<dbReference type="InterPro" id="IPR036890">
    <property type="entry name" value="HATPase_C_sf"/>
</dbReference>
<evidence type="ECO:0000256" key="9">
    <source>
        <dbReference type="SAM" id="MobiDB-lite"/>
    </source>
</evidence>
<keyword evidence="15" id="KW-1185">Reference proteome</keyword>
<dbReference type="InterPro" id="IPR050482">
    <property type="entry name" value="Sensor_HK_TwoCompSys"/>
</dbReference>
<keyword evidence="8" id="KW-0902">Two-component regulatory system</keyword>
<sequence length="631" mass="63392">MHEPNPLFARRLSRGQLVMLDLVAGLCFSFVFLMAPTPTFDVPWARLAVCLGLGLPLALRRVWPVPVFCLVLTVSVAAVVLGVVSIAYVAPAYALYIVALTDDRGALAPTMAIAVLTLITLVGLVAMGGSPQPGAPSWFAHLDVPLLGIAALGGSWTVGRAVRERRTYAARDAERLAEQKVTEERLRIARELHDVVTHSVGLIAVKAGVANHVVRSKPEEAHDALKVIETVSRGALVEMRHLLGVLRSKDDPDRGPLPRLNGIRELAERARLAGVEVELDLRFTSVGVEGDAASGGVKPPSGVGSAAMGGSHLSDGGSIGLRGGTPVPGGRLVGAKGGGPVPEGGPLRSGAGSSAPDRSSVGAEGGGPVPDRSSVGPEGGRSVSGVRSVGAEGRIPVSGEGLVGAGGGGSSGAGPVEAGGGSPALGGRLVGPEAGSRVSSGRGVGPRDRGPVGDGGPVGSGGRHPVPRDGAAASMGESGAEDLVAEEREGSGRPGGASGERRLPEGVELSAYRIVQEALTNVAKHAAPTRCRVSVVAGSSEVRIEVTNDRAAGRGLATGNRGVSMGSRDAPTGSRHGGSGLAGGEPAVEGAGHGLIGMRERVAMFGGAFEAGTIPGGGFRVLATLPYGSAS</sequence>
<dbReference type="InterPro" id="IPR011712">
    <property type="entry name" value="Sig_transdc_His_kin_sub3_dim/P"/>
</dbReference>
<dbReference type="EC" id="2.7.13.3" evidence="2"/>
<keyword evidence="10" id="KW-0472">Membrane</keyword>
<reference evidence="14 15" key="1">
    <citation type="submission" date="2022-06" db="EMBL/GenBank/DDBJ databases">
        <title>Sequencing the genomes of 1000 actinobacteria strains.</title>
        <authorList>
            <person name="Klenk H.-P."/>
        </authorList>
    </citation>
    <scope>NUCLEOTIDE SEQUENCE [LARGE SCALE GENOMIC DNA]</scope>
    <source>
        <strain evidence="14 15">DSM 44170</strain>
    </source>
</reference>
<organism evidence="14 15">
    <name type="scientific">Nonomuraea roseoviolacea subsp. carminata</name>
    <dbReference type="NCBI Taxonomy" id="160689"/>
    <lineage>
        <taxon>Bacteria</taxon>
        <taxon>Bacillati</taxon>
        <taxon>Actinomycetota</taxon>
        <taxon>Actinomycetes</taxon>
        <taxon>Streptosporangiales</taxon>
        <taxon>Streptosporangiaceae</taxon>
        <taxon>Nonomuraea</taxon>
    </lineage>
</organism>
<feature type="domain" description="Histidine kinase/HSP90-like ATPase" evidence="11">
    <location>
        <begin position="507"/>
        <end position="627"/>
    </location>
</feature>
<feature type="domain" description="Signal transduction histidine kinase subgroup 3 dimerisation and phosphoacceptor" evidence="12">
    <location>
        <begin position="184"/>
        <end position="250"/>
    </location>
</feature>
<evidence type="ECO:0000259" key="12">
    <source>
        <dbReference type="Pfam" id="PF07730"/>
    </source>
</evidence>
<keyword evidence="3" id="KW-0597">Phosphoprotein</keyword>
<feature type="region of interest" description="Disordered" evidence="9">
    <location>
        <begin position="555"/>
        <end position="582"/>
    </location>
</feature>
<keyword evidence="7" id="KW-0067">ATP-binding</keyword>
<feature type="domain" description="DUF7134" evidence="13">
    <location>
        <begin position="13"/>
        <end position="166"/>
    </location>
</feature>
<feature type="region of interest" description="Disordered" evidence="9">
    <location>
        <begin position="289"/>
        <end position="504"/>
    </location>
</feature>
<feature type="compositionally biased region" description="Low complexity" evidence="9">
    <location>
        <begin position="294"/>
        <end position="305"/>
    </location>
</feature>
<evidence type="ECO:0000313" key="15">
    <source>
        <dbReference type="Proteomes" id="UP001320766"/>
    </source>
</evidence>
<dbReference type="GO" id="GO:0016301">
    <property type="term" value="F:kinase activity"/>
    <property type="evidence" value="ECO:0007669"/>
    <property type="project" value="UniProtKB-KW"/>
</dbReference>
<evidence type="ECO:0000256" key="5">
    <source>
        <dbReference type="ARBA" id="ARBA00022741"/>
    </source>
</evidence>
<keyword evidence="10" id="KW-0812">Transmembrane</keyword>
<dbReference type="EMBL" id="JAMZEC010000001">
    <property type="protein sequence ID" value="MCP2344946.1"/>
    <property type="molecule type" value="Genomic_DNA"/>
</dbReference>
<feature type="compositionally biased region" description="Low complexity" evidence="9">
    <location>
        <begin position="372"/>
        <end position="400"/>
    </location>
</feature>
<evidence type="ECO:0000259" key="11">
    <source>
        <dbReference type="Pfam" id="PF02518"/>
    </source>
</evidence>
<feature type="compositionally biased region" description="Gly residues" evidence="9">
    <location>
        <begin position="401"/>
        <end position="424"/>
    </location>
</feature>
<evidence type="ECO:0000256" key="7">
    <source>
        <dbReference type="ARBA" id="ARBA00022840"/>
    </source>
</evidence>
<dbReference type="PANTHER" id="PTHR24421">
    <property type="entry name" value="NITRATE/NITRITE SENSOR PROTEIN NARX-RELATED"/>
    <property type="match status" value="1"/>
</dbReference>
<keyword evidence="5" id="KW-0547">Nucleotide-binding</keyword>
<feature type="compositionally biased region" description="Low complexity" evidence="9">
    <location>
        <begin position="468"/>
        <end position="478"/>
    </location>
</feature>
<proteinExistence type="predicted"/>
<feature type="transmembrane region" description="Helical" evidence="10">
    <location>
        <begin position="106"/>
        <end position="126"/>
    </location>
</feature>
<gene>
    <name evidence="14" type="ORF">HD595_001068</name>
</gene>
<evidence type="ECO:0000313" key="14">
    <source>
        <dbReference type="EMBL" id="MCP2344946.1"/>
    </source>
</evidence>
<feature type="compositionally biased region" description="Gly residues" evidence="9">
    <location>
        <begin position="317"/>
        <end position="342"/>
    </location>
</feature>
<dbReference type="PANTHER" id="PTHR24421:SF10">
    <property type="entry name" value="NITRATE_NITRITE SENSOR PROTEIN NARQ"/>
    <property type="match status" value="1"/>
</dbReference>
<dbReference type="Pfam" id="PF02518">
    <property type="entry name" value="HATPase_c"/>
    <property type="match status" value="1"/>
</dbReference>
<dbReference type="RefSeq" id="WP_253766133.1">
    <property type="nucleotide sequence ID" value="NZ_BAAAVE010000016.1"/>
</dbReference>
<dbReference type="Proteomes" id="UP001320766">
    <property type="component" value="Unassembled WGS sequence"/>
</dbReference>
<evidence type="ECO:0000256" key="6">
    <source>
        <dbReference type="ARBA" id="ARBA00022777"/>
    </source>
</evidence>
<dbReference type="Pfam" id="PF23539">
    <property type="entry name" value="DUF7134"/>
    <property type="match status" value="1"/>
</dbReference>
<comment type="catalytic activity">
    <reaction evidence="1">
        <text>ATP + protein L-histidine = ADP + protein N-phospho-L-histidine.</text>
        <dbReference type="EC" id="2.7.13.3"/>
    </reaction>
</comment>
<evidence type="ECO:0000259" key="13">
    <source>
        <dbReference type="Pfam" id="PF23539"/>
    </source>
</evidence>
<dbReference type="InterPro" id="IPR055558">
    <property type="entry name" value="DUF7134"/>
</dbReference>
<evidence type="ECO:0000256" key="3">
    <source>
        <dbReference type="ARBA" id="ARBA00022553"/>
    </source>
</evidence>
<evidence type="ECO:0000256" key="1">
    <source>
        <dbReference type="ARBA" id="ARBA00000085"/>
    </source>
</evidence>
<protein>
    <recommendedName>
        <fullName evidence="2">histidine kinase</fullName>
        <ecNumber evidence="2">2.7.13.3</ecNumber>
    </recommendedName>
</protein>